<gene>
    <name evidence="2" type="ORF">FQN60_012702</name>
</gene>
<dbReference type="Proteomes" id="UP000327493">
    <property type="component" value="Chromosome 9"/>
</dbReference>
<proteinExistence type="predicted"/>
<feature type="region of interest" description="Disordered" evidence="1">
    <location>
        <begin position="1"/>
        <end position="34"/>
    </location>
</feature>
<evidence type="ECO:0000313" key="2">
    <source>
        <dbReference type="EMBL" id="KAA8589337.1"/>
    </source>
</evidence>
<dbReference type="EMBL" id="VOFY01000009">
    <property type="protein sequence ID" value="KAA8589337.1"/>
    <property type="molecule type" value="Genomic_DNA"/>
</dbReference>
<comment type="caution">
    <text evidence="2">The sequence shown here is derived from an EMBL/GenBank/DDBJ whole genome shotgun (WGS) entry which is preliminary data.</text>
</comment>
<sequence length="34" mass="3852">MEQLGRGCLASRQSWPSRWSTTSATERRDPNETG</sequence>
<reference evidence="2 3" key="1">
    <citation type="submission" date="2019-08" db="EMBL/GenBank/DDBJ databases">
        <title>A chromosome-level genome assembly, high-density linkage maps, and genome scans reveal the genomic architecture of hybrid incompatibilities underlying speciation via character displacement in darters (Percidae: Etheostominae).</title>
        <authorList>
            <person name="Moran R.L."/>
            <person name="Catchen J.M."/>
            <person name="Fuller R.C."/>
        </authorList>
    </citation>
    <scope>NUCLEOTIDE SEQUENCE [LARGE SCALE GENOMIC DNA]</scope>
    <source>
        <strain evidence="2">EspeVRDwgs_2016</strain>
        <tissue evidence="2">Muscle</tissue>
    </source>
</reference>
<protein>
    <submittedName>
        <fullName evidence="2">Uncharacterized protein</fullName>
    </submittedName>
</protein>
<feature type="compositionally biased region" description="Polar residues" evidence="1">
    <location>
        <begin position="11"/>
        <end position="24"/>
    </location>
</feature>
<organism evidence="2 3">
    <name type="scientific">Etheostoma spectabile</name>
    <name type="common">orangethroat darter</name>
    <dbReference type="NCBI Taxonomy" id="54343"/>
    <lineage>
        <taxon>Eukaryota</taxon>
        <taxon>Metazoa</taxon>
        <taxon>Chordata</taxon>
        <taxon>Craniata</taxon>
        <taxon>Vertebrata</taxon>
        <taxon>Euteleostomi</taxon>
        <taxon>Actinopterygii</taxon>
        <taxon>Neopterygii</taxon>
        <taxon>Teleostei</taxon>
        <taxon>Neoteleostei</taxon>
        <taxon>Acanthomorphata</taxon>
        <taxon>Eupercaria</taxon>
        <taxon>Perciformes</taxon>
        <taxon>Percoidei</taxon>
        <taxon>Percidae</taxon>
        <taxon>Etheostomatinae</taxon>
        <taxon>Etheostoma</taxon>
    </lineage>
</organism>
<evidence type="ECO:0000256" key="1">
    <source>
        <dbReference type="SAM" id="MobiDB-lite"/>
    </source>
</evidence>
<accession>A0A5J5D5I7</accession>
<evidence type="ECO:0000313" key="3">
    <source>
        <dbReference type="Proteomes" id="UP000327493"/>
    </source>
</evidence>
<dbReference type="AlphaFoldDB" id="A0A5J5D5I7"/>
<feature type="compositionally biased region" description="Basic and acidic residues" evidence="1">
    <location>
        <begin position="25"/>
        <end position="34"/>
    </location>
</feature>
<name>A0A5J5D5I7_9PERO</name>
<keyword evidence="3" id="KW-1185">Reference proteome</keyword>